<dbReference type="Pfam" id="PF15206">
    <property type="entry name" value="FAM209"/>
    <property type="match status" value="1"/>
</dbReference>
<feature type="region of interest" description="Disordered" evidence="1">
    <location>
        <begin position="87"/>
        <end position="107"/>
    </location>
</feature>
<feature type="signal peptide" evidence="3">
    <location>
        <begin position="1"/>
        <end position="19"/>
    </location>
</feature>
<organism evidence="4 5">
    <name type="scientific">Monodelphis domestica</name>
    <name type="common">Gray short-tailed opossum</name>
    <dbReference type="NCBI Taxonomy" id="13616"/>
    <lineage>
        <taxon>Eukaryota</taxon>
        <taxon>Metazoa</taxon>
        <taxon>Chordata</taxon>
        <taxon>Craniata</taxon>
        <taxon>Vertebrata</taxon>
        <taxon>Euteleostomi</taxon>
        <taxon>Mammalia</taxon>
        <taxon>Metatheria</taxon>
        <taxon>Didelphimorphia</taxon>
        <taxon>Didelphidae</taxon>
        <taxon>Monodelphis</taxon>
    </lineage>
</organism>
<reference evidence="4" key="2">
    <citation type="submission" date="2025-08" db="UniProtKB">
        <authorList>
            <consortium name="Ensembl"/>
        </authorList>
    </citation>
    <scope>IDENTIFICATION</scope>
</reference>
<keyword evidence="5" id="KW-1185">Reference proteome</keyword>
<proteinExistence type="predicted"/>
<name>A0A5F8G9R2_MONDO</name>
<dbReference type="GO" id="GO:0001675">
    <property type="term" value="P:acrosome assembly"/>
    <property type="evidence" value="ECO:0007669"/>
    <property type="project" value="Ensembl"/>
</dbReference>
<dbReference type="InterPro" id="IPR027943">
    <property type="entry name" value="FAM209"/>
</dbReference>
<dbReference type="STRING" id="13616.ENSMODP00000044126"/>
<feature type="transmembrane region" description="Helical" evidence="2">
    <location>
        <begin position="56"/>
        <end position="74"/>
    </location>
</feature>
<sequence length="174" mass="19512">MHMLKCSLFFLLGTTLGYAFIFSSLKEKAKEPVGDLPCGGGHFRMRQNLSDQAKGWLGNKWIWLFFVGLLYAIVRFRGEGVKNKVSEEDKDLNSGSSPYRSLQKKNQNAAPNKDYALNTLTQLEMDLVTFVSKVRSLKVAMATGSSLKLPDSEVPSDPHNNITIYEIWGEDDSD</sequence>
<dbReference type="FunCoup" id="A0A5F8G9R2">
    <property type="interactions" value="43"/>
</dbReference>
<dbReference type="Bgee" id="ENSMODG00000042098">
    <property type="expression patterns" value="Expressed in spermatocyte and 9 other cell types or tissues"/>
</dbReference>
<evidence type="ECO:0000256" key="3">
    <source>
        <dbReference type="SAM" id="SignalP"/>
    </source>
</evidence>
<reference evidence="4 5" key="1">
    <citation type="journal article" date="2007" name="Nature">
        <title>Genome of the marsupial Monodelphis domestica reveals innovation in non-coding sequences.</title>
        <authorList>
            <person name="Mikkelsen T.S."/>
            <person name="Wakefield M.J."/>
            <person name="Aken B."/>
            <person name="Amemiya C.T."/>
            <person name="Chang J.L."/>
            <person name="Duke S."/>
            <person name="Garber M."/>
            <person name="Gentles A.J."/>
            <person name="Goodstadt L."/>
            <person name="Heger A."/>
            <person name="Jurka J."/>
            <person name="Kamal M."/>
            <person name="Mauceli E."/>
            <person name="Searle S.M."/>
            <person name="Sharpe T."/>
            <person name="Baker M.L."/>
            <person name="Batzer M.A."/>
            <person name="Benos P.V."/>
            <person name="Belov K."/>
            <person name="Clamp M."/>
            <person name="Cook A."/>
            <person name="Cuff J."/>
            <person name="Das R."/>
            <person name="Davidow L."/>
            <person name="Deakin J.E."/>
            <person name="Fazzari M.J."/>
            <person name="Glass J.L."/>
            <person name="Grabherr M."/>
            <person name="Greally J.M."/>
            <person name="Gu W."/>
            <person name="Hore T.A."/>
            <person name="Huttley G.A."/>
            <person name="Kleber M."/>
            <person name="Jirtle R.L."/>
            <person name="Koina E."/>
            <person name="Lee J.T."/>
            <person name="Mahony S."/>
            <person name="Marra M.A."/>
            <person name="Miller R.D."/>
            <person name="Nicholls R.D."/>
            <person name="Oda M."/>
            <person name="Papenfuss A.T."/>
            <person name="Parra Z.E."/>
            <person name="Pollock D.D."/>
            <person name="Ray D.A."/>
            <person name="Schein J.E."/>
            <person name="Speed T.P."/>
            <person name="Thompson K."/>
            <person name="VandeBerg J.L."/>
            <person name="Wade C.M."/>
            <person name="Walker J.A."/>
            <person name="Waters P.D."/>
            <person name="Webber C."/>
            <person name="Weidman J.R."/>
            <person name="Xie X."/>
            <person name="Zody M.C."/>
            <person name="Baldwin J."/>
            <person name="Abdouelleil A."/>
            <person name="Abdulkadir J."/>
            <person name="Abebe A."/>
            <person name="Abera B."/>
            <person name="Abreu J."/>
            <person name="Acer S.C."/>
            <person name="Aftuck L."/>
            <person name="Alexander A."/>
            <person name="An P."/>
            <person name="Anderson E."/>
            <person name="Anderson S."/>
            <person name="Arachi H."/>
            <person name="Azer M."/>
            <person name="Bachantsang P."/>
            <person name="Barry A."/>
            <person name="Bayul T."/>
            <person name="Berlin A."/>
            <person name="Bessette D."/>
            <person name="Bloom T."/>
            <person name="Bloom T."/>
            <person name="Boguslavskiy L."/>
            <person name="Bonnet C."/>
            <person name="Boukhgalter B."/>
            <person name="Bourzgui I."/>
            <person name="Brown A."/>
            <person name="Cahill P."/>
            <person name="Channer S."/>
            <person name="Cheshatsang Y."/>
            <person name="Chuda L."/>
            <person name="Citroen M."/>
            <person name="Collymore A."/>
            <person name="Cooke P."/>
            <person name="Costello M."/>
            <person name="D'Aco K."/>
            <person name="Daza R."/>
            <person name="De Haan G."/>
            <person name="DeGray S."/>
            <person name="DeMaso C."/>
            <person name="Dhargay N."/>
            <person name="Dooley K."/>
            <person name="Dooley E."/>
            <person name="Doricent M."/>
            <person name="Dorje P."/>
            <person name="Dorjee K."/>
            <person name="Dupes A."/>
            <person name="Elong R."/>
            <person name="Falk J."/>
            <person name="Farina A."/>
            <person name="Faro S."/>
            <person name="Ferguson D."/>
            <person name="Fisher S."/>
            <person name="Foley C.D."/>
            <person name="Franke A."/>
            <person name="Friedrich D."/>
            <person name="Gadbois L."/>
            <person name="Gearin G."/>
            <person name="Gearin C.R."/>
            <person name="Giannoukos G."/>
            <person name="Goode T."/>
            <person name="Graham J."/>
            <person name="Grandbois E."/>
            <person name="Grewal S."/>
            <person name="Gyaltsen K."/>
            <person name="Hafez N."/>
            <person name="Hagos B."/>
            <person name="Hall J."/>
            <person name="Henson C."/>
            <person name="Hollinger A."/>
            <person name="Honan T."/>
            <person name="Huard M.D."/>
            <person name="Hughes L."/>
            <person name="Hurhula B."/>
            <person name="Husby M.E."/>
            <person name="Kamat A."/>
            <person name="Kanga B."/>
            <person name="Kashin S."/>
            <person name="Khazanovich D."/>
            <person name="Kisner P."/>
            <person name="Lance K."/>
            <person name="Lara M."/>
            <person name="Lee W."/>
            <person name="Lennon N."/>
            <person name="Letendre F."/>
            <person name="LeVine R."/>
            <person name="Lipovsky A."/>
            <person name="Liu X."/>
            <person name="Liu J."/>
            <person name="Liu S."/>
            <person name="Lokyitsang T."/>
            <person name="Lokyitsang Y."/>
            <person name="Lubonja R."/>
            <person name="Lui A."/>
            <person name="MacDonald P."/>
            <person name="Magnisalis V."/>
            <person name="Maru K."/>
            <person name="Matthews C."/>
            <person name="McCusker W."/>
            <person name="McDonough S."/>
            <person name="Mehta T."/>
            <person name="Meldrim J."/>
            <person name="Meneus L."/>
            <person name="Mihai O."/>
            <person name="Mihalev A."/>
            <person name="Mihova T."/>
            <person name="Mittelman R."/>
            <person name="Mlenga V."/>
            <person name="Montmayeur A."/>
            <person name="Mulrain L."/>
            <person name="Navidi A."/>
            <person name="Naylor J."/>
            <person name="Negash T."/>
            <person name="Nguyen T."/>
            <person name="Nguyen N."/>
            <person name="Nicol R."/>
            <person name="Norbu C."/>
            <person name="Norbu N."/>
            <person name="Novod N."/>
            <person name="O'Neill B."/>
            <person name="Osman S."/>
            <person name="Markiewicz E."/>
            <person name="Oyono O.L."/>
            <person name="Patti C."/>
            <person name="Phunkhang P."/>
            <person name="Pierre F."/>
            <person name="Priest M."/>
            <person name="Raghuraman S."/>
            <person name="Rege F."/>
            <person name="Reyes R."/>
            <person name="Rise C."/>
            <person name="Rogov P."/>
            <person name="Ross K."/>
            <person name="Ryan E."/>
            <person name="Settipalli S."/>
            <person name="Shea T."/>
            <person name="Sherpa N."/>
            <person name="Shi L."/>
            <person name="Shih D."/>
            <person name="Sparrow T."/>
            <person name="Spaulding J."/>
            <person name="Stalker J."/>
            <person name="Stange-Thomann N."/>
            <person name="Stavropoulos S."/>
            <person name="Stone C."/>
            <person name="Strader C."/>
            <person name="Tesfaye S."/>
            <person name="Thomson T."/>
            <person name="Thoulutsang Y."/>
            <person name="Thoulutsang D."/>
            <person name="Topham K."/>
            <person name="Topping I."/>
            <person name="Tsamla T."/>
            <person name="Vassiliev H."/>
            <person name="Vo A."/>
            <person name="Wangchuk T."/>
            <person name="Wangdi T."/>
            <person name="Weiand M."/>
            <person name="Wilkinson J."/>
            <person name="Wilson A."/>
            <person name="Yadav S."/>
            <person name="Young G."/>
            <person name="Yu Q."/>
            <person name="Zembek L."/>
            <person name="Zhong D."/>
            <person name="Zimmer A."/>
            <person name="Zwirko Z."/>
            <person name="Jaffe D.B."/>
            <person name="Alvarez P."/>
            <person name="Brockman W."/>
            <person name="Butler J."/>
            <person name="Chin C."/>
            <person name="Gnerre S."/>
            <person name="MacCallum I."/>
            <person name="Graves J.A."/>
            <person name="Ponting C.P."/>
            <person name="Breen M."/>
            <person name="Samollow P.B."/>
            <person name="Lander E.S."/>
            <person name="Lindblad-Toh K."/>
        </authorList>
    </citation>
    <scope>NUCLEOTIDE SEQUENCE [LARGE SCALE GENOMIC DNA]</scope>
</reference>
<dbReference type="Ensembl" id="ENSMODT00000061962.1">
    <property type="protein sequence ID" value="ENSMODP00000044126.1"/>
    <property type="gene ID" value="ENSMODG00000042098.1"/>
</dbReference>
<evidence type="ECO:0000313" key="4">
    <source>
        <dbReference type="Ensembl" id="ENSMODP00000044126.1"/>
    </source>
</evidence>
<dbReference type="OMA" id="PPGLRCF"/>
<dbReference type="GeneTree" id="ENSGT00390000005057"/>
<dbReference type="PANTHER" id="PTHR35157">
    <property type="entry name" value="PROTEIN FAM209A"/>
    <property type="match status" value="1"/>
</dbReference>
<keyword evidence="2" id="KW-1133">Transmembrane helix</keyword>
<evidence type="ECO:0000256" key="1">
    <source>
        <dbReference type="SAM" id="MobiDB-lite"/>
    </source>
</evidence>
<feature type="compositionally biased region" description="Polar residues" evidence="1">
    <location>
        <begin position="93"/>
        <end position="107"/>
    </location>
</feature>
<dbReference type="PANTHER" id="PTHR35157:SF1">
    <property type="entry name" value="PROTEIN FAM209A"/>
    <property type="match status" value="1"/>
</dbReference>
<keyword evidence="2" id="KW-0472">Membrane</keyword>
<protein>
    <submittedName>
        <fullName evidence="4">Family with sequence similarity 209 member B</fullName>
    </submittedName>
</protein>
<evidence type="ECO:0000256" key="2">
    <source>
        <dbReference type="SAM" id="Phobius"/>
    </source>
</evidence>
<keyword evidence="3" id="KW-0732">Signal</keyword>
<dbReference type="GO" id="GO:0005637">
    <property type="term" value="C:nuclear inner membrane"/>
    <property type="evidence" value="ECO:0007669"/>
    <property type="project" value="Ensembl"/>
</dbReference>
<evidence type="ECO:0000313" key="5">
    <source>
        <dbReference type="Proteomes" id="UP000002280"/>
    </source>
</evidence>
<dbReference type="AlphaFoldDB" id="A0A5F8G9R2"/>
<dbReference type="InParanoid" id="A0A5F8G9R2"/>
<feature type="chain" id="PRO_5023938088" evidence="3">
    <location>
        <begin position="20"/>
        <end position="174"/>
    </location>
</feature>
<reference evidence="4" key="3">
    <citation type="submission" date="2025-09" db="UniProtKB">
        <authorList>
            <consortium name="Ensembl"/>
        </authorList>
    </citation>
    <scope>IDENTIFICATION</scope>
</reference>
<accession>A0A5F8G9R2</accession>
<keyword evidence="2" id="KW-0812">Transmembrane</keyword>
<dbReference type="Proteomes" id="UP000002280">
    <property type="component" value="Chromosome 1"/>
</dbReference>